<organism evidence="7 8">
    <name type="scientific">Sellimonas caecigallum</name>
    <dbReference type="NCBI Taxonomy" id="2592333"/>
    <lineage>
        <taxon>Bacteria</taxon>
        <taxon>Bacillati</taxon>
        <taxon>Bacillota</taxon>
        <taxon>Clostridia</taxon>
        <taxon>Lachnospirales</taxon>
        <taxon>Lachnospiraceae</taxon>
        <taxon>Sellimonas</taxon>
    </lineage>
</organism>
<keyword evidence="7" id="KW-0032">Aminotransferase</keyword>
<dbReference type="InterPro" id="IPR051446">
    <property type="entry name" value="HTH_trans_reg/aminotransferase"/>
</dbReference>
<dbReference type="InterPro" id="IPR036390">
    <property type="entry name" value="WH_DNA-bd_sf"/>
</dbReference>
<dbReference type="InterPro" id="IPR015421">
    <property type="entry name" value="PyrdxlP-dep_Trfase_major"/>
</dbReference>
<feature type="domain" description="HTH gntR-type" evidence="6">
    <location>
        <begin position="14"/>
        <end position="82"/>
    </location>
</feature>
<gene>
    <name evidence="7" type="ORF">FLB61_05885</name>
</gene>
<evidence type="ECO:0000256" key="2">
    <source>
        <dbReference type="ARBA" id="ARBA00022898"/>
    </source>
</evidence>
<comment type="similarity">
    <text evidence="1">In the C-terminal section; belongs to the class-I pyridoxal-phosphate-dependent aminotransferase family.</text>
</comment>
<dbReference type="SUPFAM" id="SSF46785">
    <property type="entry name" value="Winged helix' DNA-binding domain"/>
    <property type="match status" value="1"/>
</dbReference>
<dbReference type="GO" id="GO:0008483">
    <property type="term" value="F:transaminase activity"/>
    <property type="evidence" value="ECO:0007669"/>
    <property type="project" value="UniProtKB-KW"/>
</dbReference>
<dbReference type="Pfam" id="PF00155">
    <property type="entry name" value="Aminotran_1_2"/>
    <property type="match status" value="1"/>
</dbReference>
<keyword evidence="2" id="KW-0663">Pyridoxal phosphate</keyword>
<protein>
    <submittedName>
        <fullName evidence="7">PLP-dependent aminotransferase family protein</fullName>
    </submittedName>
</protein>
<reference evidence="7 8" key="1">
    <citation type="journal article" date="2020" name="New Microbes New Infect">
        <title>Sellimonas caecigallum sp. nov., description and genome sequence of a new member of the Sellimonas genus isolated from the cecum of feral chicken.</title>
        <authorList>
            <person name="Wongkuna S."/>
            <person name="Ghimire S."/>
            <person name="Antony L."/>
            <person name="Chankhamhaengdecha S."/>
            <person name="Janvilisri T."/>
            <person name="Scaria J."/>
        </authorList>
    </citation>
    <scope>NUCLEOTIDE SEQUENCE [LARGE SCALE GENOMIC DNA]</scope>
    <source>
        <strain evidence="7 8">SW451</strain>
    </source>
</reference>
<evidence type="ECO:0000256" key="1">
    <source>
        <dbReference type="ARBA" id="ARBA00005384"/>
    </source>
</evidence>
<dbReference type="SMART" id="SM00345">
    <property type="entry name" value="HTH_GNTR"/>
    <property type="match status" value="1"/>
</dbReference>
<name>A0ABS7L6D5_9FIRM</name>
<comment type="caution">
    <text evidence="7">The sequence shown here is derived from an EMBL/GenBank/DDBJ whole genome shotgun (WGS) entry which is preliminary data.</text>
</comment>
<dbReference type="InterPro" id="IPR004839">
    <property type="entry name" value="Aminotransferase_I/II_large"/>
</dbReference>
<proteinExistence type="inferred from homology"/>
<keyword evidence="4" id="KW-0238">DNA-binding</keyword>
<dbReference type="Gene3D" id="1.10.10.10">
    <property type="entry name" value="Winged helix-like DNA-binding domain superfamily/Winged helix DNA-binding domain"/>
    <property type="match status" value="1"/>
</dbReference>
<dbReference type="CDD" id="cd00609">
    <property type="entry name" value="AAT_like"/>
    <property type="match status" value="1"/>
</dbReference>
<dbReference type="Gene3D" id="3.40.640.10">
    <property type="entry name" value="Type I PLP-dependent aspartate aminotransferase-like (Major domain)"/>
    <property type="match status" value="1"/>
</dbReference>
<dbReference type="InterPro" id="IPR036388">
    <property type="entry name" value="WH-like_DNA-bd_sf"/>
</dbReference>
<dbReference type="Pfam" id="PF00392">
    <property type="entry name" value="GntR"/>
    <property type="match status" value="1"/>
</dbReference>
<dbReference type="CDD" id="cd07377">
    <property type="entry name" value="WHTH_GntR"/>
    <property type="match status" value="1"/>
</dbReference>
<dbReference type="RefSeq" id="WP_221919646.1">
    <property type="nucleotide sequence ID" value="NZ_CP173660.1"/>
</dbReference>
<dbReference type="SUPFAM" id="SSF53383">
    <property type="entry name" value="PLP-dependent transferases"/>
    <property type="match status" value="1"/>
</dbReference>
<dbReference type="InterPro" id="IPR015424">
    <property type="entry name" value="PyrdxlP-dep_Trfase"/>
</dbReference>
<keyword evidence="3" id="KW-0805">Transcription regulation</keyword>
<dbReference type="Proteomes" id="UP000779049">
    <property type="component" value="Unassembled WGS sequence"/>
</dbReference>
<evidence type="ECO:0000313" key="8">
    <source>
        <dbReference type="Proteomes" id="UP000779049"/>
    </source>
</evidence>
<evidence type="ECO:0000259" key="6">
    <source>
        <dbReference type="PROSITE" id="PS50949"/>
    </source>
</evidence>
<evidence type="ECO:0000313" key="7">
    <source>
        <dbReference type="EMBL" id="MBY0758623.1"/>
    </source>
</evidence>
<evidence type="ECO:0000256" key="4">
    <source>
        <dbReference type="ARBA" id="ARBA00023125"/>
    </source>
</evidence>
<sequence length="465" mass="53771">MNELTIHLESRSGAPLYEQIYNYIKNDIQRGQIPAREKLPSTRSLAKYLEVSRSTVELAYEQLLSEGYIESVPYKGFFVMEVEDLYQIQAIREPRREGGEKKETCMYDFSPNGVDLKKFPYHVWRKLSKDVLCEDRAELFRLGDPQGEYGLRNVIAAYLHQARGVNCTPEQIIVGAGNDYMLFLLHAILGNGHKAAFENPTYKQAYRLFGRLGYPVCTVDMDKSGMEVEKLRKMDADIAYVMPSHQYPLGIVMPIRRRMELLSWAKEKEGRFIIEDDYDSEFRYKGKPIPALKGFDMEEKVIYLGTFSKSIAPAIRMSYMVLPLPLLEVYRETCRFINPTVSRVDQMILQKFIEDGHYERHLNRMRAIYKSRHDILLGCLKPFSRICRISGENAGVHLLLTFDDGRTEEELIRQAKEQGIRVCGLSSYDAREQKRGKASVILGYANLEEKKIVEAVEILKKIWIP</sequence>
<dbReference type="PANTHER" id="PTHR46577">
    <property type="entry name" value="HTH-TYPE TRANSCRIPTIONAL REGULATORY PROTEIN GABR"/>
    <property type="match status" value="1"/>
</dbReference>
<evidence type="ECO:0000256" key="3">
    <source>
        <dbReference type="ARBA" id="ARBA00023015"/>
    </source>
</evidence>
<dbReference type="EMBL" id="VIRV01000006">
    <property type="protein sequence ID" value="MBY0758623.1"/>
    <property type="molecule type" value="Genomic_DNA"/>
</dbReference>
<dbReference type="PROSITE" id="PS50949">
    <property type="entry name" value="HTH_GNTR"/>
    <property type="match status" value="1"/>
</dbReference>
<dbReference type="InterPro" id="IPR000524">
    <property type="entry name" value="Tscrpt_reg_HTH_GntR"/>
</dbReference>
<dbReference type="PANTHER" id="PTHR46577:SF1">
    <property type="entry name" value="HTH-TYPE TRANSCRIPTIONAL REGULATORY PROTEIN GABR"/>
    <property type="match status" value="1"/>
</dbReference>
<evidence type="ECO:0000256" key="5">
    <source>
        <dbReference type="ARBA" id="ARBA00023163"/>
    </source>
</evidence>
<accession>A0ABS7L6D5</accession>
<dbReference type="PRINTS" id="PR00035">
    <property type="entry name" value="HTHGNTR"/>
</dbReference>
<keyword evidence="7" id="KW-0808">Transferase</keyword>
<keyword evidence="8" id="KW-1185">Reference proteome</keyword>
<keyword evidence="5" id="KW-0804">Transcription</keyword>